<dbReference type="eggNOG" id="ENOG502T5TQ">
    <property type="taxonomic scope" value="Eukaryota"/>
</dbReference>
<dbReference type="HOGENOM" id="CLU_152679_0_0_1"/>
<dbReference type="KEGG" id="fgr:FGSG_13940"/>
<sequence>MCFDITSISLAMATSVVANRLYVHMSCLVKRCDSSKGKFIADFASDDVNASTVRRGTDVPCMTEFYMDWLDRRAHPKFSESNNYCLGIGLGVEINCNGGWNCYMAIWKEVRCNWYEVPVSETDLRVVTCCYC</sequence>
<dbReference type="EnsemblFungi" id="CEF88177">
    <property type="protein sequence ID" value="CEF88177"/>
    <property type="gene ID" value="FGRRES_13940"/>
</dbReference>
<evidence type="ECO:0000313" key="1">
    <source>
        <dbReference type="EMBL" id="CEF88177.1"/>
    </source>
</evidence>
<reference evidence="2" key="4">
    <citation type="submission" date="2017-01" db="UniProtKB">
        <authorList>
            <consortium name="EnsemblFungi"/>
        </authorList>
    </citation>
    <scope>IDENTIFICATION</scope>
    <source>
        <strain evidence="2">PH-1 / ATCC MYA-4620 / FGSC 9075 / NRRL 31084</strain>
    </source>
</reference>
<accession>A0A098E3J7</accession>
<evidence type="ECO:0000313" key="3">
    <source>
        <dbReference type="Proteomes" id="UP000070720"/>
    </source>
</evidence>
<reference evidence="2 3" key="1">
    <citation type="journal article" date="2007" name="Science">
        <title>The Fusarium graminearum genome reveals a link between localized polymorphism and pathogen specialization.</title>
        <authorList>
            <person name="Cuomo C.A."/>
            <person name="Gueldener U."/>
            <person name="Xu J.-R."/>
            <person name="Trail F."/>
            <person name="Turgeon B.G."/>
            <person name="Di Pietro A."/>
            <person name="Walton J.D."/>
            <person name="Ma L.-J."/>
            <person name="Baker S.E."/>
            <person name="Rep M."/>
            <person name="Adam G."/>
            <person name="Antoniw J."/>
            <person name="Baldwin T."/>
            <person name="Calvo S.E."/>
            <person name="Chang Y.-L."/>
            <person name="DeCaprio D."/>
            <person name="Gale L.R."/>
            <person name="Gnerre S."/>
            <person name="Goswami R.S."/>
            <person name="Hammond-Kosack K."/>
            <person name="Harris L.J."/>
            <person name="Hilburn K."/>
            <person name="Kennell J.C."/>
            <person name="Kroken S."/>
            <person name="Magnuson J.K."/>
            <person name="Mannhaupt G."/>
            <person name="Mauceli E.W."/>
            <person name="Mewes H.-W."/>
            <person name="Mitterbauer R."/>
            <person name="Muehlbauer G."/>
            <person name="Muensterkoetter M."/>
            <person name="Nelson D."/>
            <person name="O'Donnell K."/>
            <person name="Ouellet T."/>
            <person name="Qi W."/>
            <person name="Quesneville H."/>
            <person name="Roncero M.I.G."/>
            <person name="Seong K.-Y."/>
            <person name="Tetko I.V."/>
            <person name="Urban M."/>
            <person name="Waalwijk C."/>
            <person name="Ward T.J."/>
            <person name="Yao J."/>
            <person name="Birren B.W."/>
            <person name="Kistler H.C."/>
        </authorList>
    </citation>
    <scope>NUCLEOTIDE SEQUENCE [LARGE SCALE GENOMIC DNA]</scope>
    <source>
        <strain evidence="3">ATCC MYA-4620 / CBS 123657 / FGSC 9075 / NRRL 31084 / PH-1</strain>
        <strain evidence="2">PH-1 / ATCC MYA-4620 / FGSC 9075 / NRRL 31084</strain>
    </source>
</reference>
<dbReference type="OrthoDB" id="4860686at2759"/>
<accession>I1SAQ9</accession>
<protein>
    <submittedName>
        <fullName evidence="1">Chromosome 3, complete genome</fullName>
    </submittedName>
</protein>
<evidence type="ECO:0000313" key="2">
    <source>
        <dbReference type="EnsemblFungi" id="CEF88177"/>
    </source>
</evidence>
<organism evidence="1 3">
    <name type="scientific">Gibberella zeae (strain ATCC MYA-4620 / CBS 123657 / FGSC 9075 / NRRL 31084 / PH-1)</name>
    <name type="common">Wheat head blight fungus</name>
    <name type="synonym">Fusarium graminearum</name>
    <dbReference type="NCBI Taxonomy" id="229533"/>
    <lineage>
        <taxon>Eukaryota</taxon>
        <taxon>Fungi</taxon>
        <taxon>Dikarya</taxon>
        <taxon>Ascomycota</taxon>
        <taxon>Pezizomycotina</taxon>
        <taxon>Sordariomycetes</taxon>
        <taxon>Hypocreomycetidae</taxon>
        <taxon>Hypocreales</taxon>
        <taxon>Nectriaceae</taxon>
        <taxon>Fusarium</taxon>
    </lineage>
</organism>
<dbReference type="Proteomes" id="UP000070720">
    <property type="component" value="Chromosome 3"/>
</dbReference>
<dbReference type="VEuPathDB" id="FungiDB:FGRAMPH1_01G22191"/>
<reference evidence="1 3" key="3">
    <citation type="journal article" date="2015" name="BMC Genomics">
        <title>The completed genome sequence of the pathogenic ascomycete fungus Fusarium graminearum.</title>
        <authorList>
            <person name="King R."/>
            <person name="Urban M."/>
            <person name="Hammond-Kosack M.C."/>
            <person name="Hassani-Pak K."/>
            <person name="Hammond-Kosack K.E."/>
        </authorList>
    </citation>
    <scope>NUCLEOTIDE SEQUENCE [LARGE SCALE GENOMIC DNA]</scope>
    <source>
        <strain evidence="3">ATCC MYA-4620 / CBS 123657 / FGSC 9075 / NRRL 31084 / PH-1</strain>
        <strain evidence="1">PH-1</strain>
    </source>
</reference>
<dbReference type="AlphaFoldDB" id="I1SAQ9"/>
<dbReference type="RefSeq" id="XP_011325725.1">
    <property type="nucleotide sequence ID" value="XM_011327423.1"/>
</dbReference>
<reference evidence="2 3" key="2">
    <citation type="journal article" date="2010" name="Nature">
        <title>Comparative genomics reveals mobile pathogenicity chromosomes in Fusarium.</title>
        <authorList>
            <person name="Ma L.J."/>
            <person name="van der Does H.C."/>
            <person name="Borkovich K.A."/>
            <person name="Coleman J.J."/>
            <person name="Daboussi M.J."/>
            <person name="Di Pietro A."/>
            <person name="Dufresne M."/>
            <person name="Freitag M."/>
            <person name="Grabherr M."/>
            <person name="Henrissat B."/>
            <person name="Houterman P.M."/>
            <person name="Kang S."/>
            <person name="Shim W.B."/>
            <person name="Woloshuk C."/>
            <person name="Xie X."/>
            <person name="Xu J.R."/>
            <person name="Antoniw J."/>
            <person name="Baker S.E."/>
            <person name="Bluhm B.H."/>
            <person name="Breakspear A."/>
            <person name="Brown D.W."/>
            <person name="Butchko R.A."/>
            <person name="Chapman S."/>
            <person name="Coulson R."/>
            <person name="Coutinho P.M."/>
            <person name="Danchin E.G."/>
            <person name="Diener A."/>
            <person name="Gale L.R."/>
            <person name="Gardiner D.M."/>
            <person name="Goff S."/>
            <person name="Hammond-Kosack K.E."/>
            <person name="Hilburn K."/>
            <person name="Hua-Van A."/>
            <person name="Jonkers W."/>
            <person name="Kazan K."/>
            <person name="Kodira C.D."/>
            <person name="Koehrsen M."/>
            <person name="Kumar L."/>
            <person name="Lee Y.H."/>
            <person name="Li L."/>
            <person name="Manners J.M."/>
            <person name="Miranda-Saavedra D."/>
            <person name="Mukherjee M."/>
            <person name="Park G."/>
            <person name="Park J."/>
            <person name="Park S.Y."/>
            <person name="Proctor R.H."/>
            <person name="Regev A."/>
            <person name="Ruiz-Roldan M.C."/>
            <person name="Sain D."/>
            <person name="Sakthikumar S."/>
            <person name="Sykes S."/>
            <person name="Schwartz D.C."/>
            <person name="Turgeon B.G."/>
            <person name="Wapinski I."/>
            <person name="Yoder O."/>
            <person name="Young S."/>
            <person name="Zeng Q."/>
            <person name="Zhou S."/>
            <person name="Galagan J."/>
            <person name="Cuomo C.A."/>
            <person name="Kistler H.C."/>
            <person name="Rep M."/>
        </authorList>
    </citation>
    <scope>GENOME REANNOTATION</scope>
    <source>
        <strain evidence="3">ATCC MYA-4620 / CBS 123657 / FGSC 9075 / NRRL 31084 / PH-1</strain>
        <strain evidence="2">PH-1 / ATCC MYA-4620 / FGSC 9075 / NRRL 31084</strain>
    </source>
</reference>
<proteinExistence type="predicted"/>
<name>I1SAQ9_GIBZE</name>
<gene>
    <name evidence="1" type="ORF">FGRAMPH1_01T22191</name>
</gene>
<dbReference type="EMBL" id="HG970334">
    <property type="protein sequence ID" value="CEF88177.1"/>
    <property type="molecule type" value="Genomic_DNA"/>
</dbReference>
<dbReference type="InParanoid" id="I1SAQ9"/>
<keyword evidence="3" id="KW-1185">Reference proteome</keyword>